<sequence>MTVSTEAQQRPYYADYSPARLYIHTLCTNHYLDLFITCIIGINVVTMSIEHFNQPH</sequence>
<keyword evidence="2" id="KW-1185">Reference proteome</keyword>
<dbReference type="Proteomes" id="UP001529510">
    <property type="component" value="Unassembled WGS sequence"/>
</dbReference>
<evidence type="ECO:0000313" key="2">
    <source>
        <dbReference type="Proteomes" id="UP001529510"/>
    </source>
</evidence>
<dbReference type="InterPro" id="IPR043203">
    <property type="entry name" value="VGCC_Ca_Na"/>
</dbReference>
<dbReference type="PANTHER" id="PTHR10037">
    <property type="entry name" value="VOLTAGE-GATED CATION CHANNEL CALCIUM AND SODIUM"/>
    <property type="match status" value="1"/>
</dbReference>
<evidence type="ECO:0000313" key="1">
    <source>
        <dbReference type="EMBL" id="KAL0197287.1"/>
    </source>
</evidence>
<feature type="non-terminal residue" evidence="1">
    <location>
        <position position="56"/>
    </location>
</feature>
<accession>A0ABD0RFG3</accession>
<reference evidence="1 2" key="1">
    <citation type="submission" date="2024-05" db="EMBL/GenBank/DDBJ databases">
        <title>Genome sequencing and assembly of Indian major carp, Cirrhinus mrigala (Hamilton, 1822).</title>
        <authorList>
            <person name="Mohindra V."/>
            <person name="Chowdhury L.M."/>
            <person name="Lal K."/>
            <person name="Jena J.K."/>
        </authorList>
    </citation>
    <scope>NUCLEOTIDE SEQUENCE [LARGE SCALE GENOMIC DNA]</scope>
    <source>
        <strain evidence="1">CM1030</strain>
        <tissue evidence="1">Blood</tissue>
    </source>
</reference>
<protein>
    <submittedName>
        <fullName evidence="1">Uncharacterized protein</fullName>
    </submittedName>
</protein>
<dbReference type="PANTHER" id="PTHR10037:SF192">
    <property type="entry name" value="VOLTAGE-DEPENDENT T-TYPE CALCIUM CHANNEL SUBUNIT ALPHA-1H"/>
    <property type="match status" value="1"/>
</dbReference>
<comment type="caution">
    <text evidence="1">The sequence shown here is derived from an EMBL/GenBank/DDBJ whole genome shotgun (WGS) entry which is preliminary data.</text>
</comment>
<proteinExistence type="predicted"/>
<name>A0ABD0RFG3_CIRMR</name>
<gene>
    <name evidence="1" type="ORF">M9458_005827</name>
</gene>
<dbReference type="EMBL" id="JAMKFB020000003">
    <property type="protein sequence ID" value="KAL0197287.1"/>
    <property type="molecule type" value="Genomic_DNA"/>
</dbReference>
<organism evidence="1 2">
    <name type="scientific">Cirrhinus mrigala</name>
    <name type="common">Mrigala</name>
    <dbReference type="NCBI Taxonomy" id="683832"/>
    <lineage>
        <taxon>Eukaryota</taxon>
        <taxon>Metazoa</taxon>
        <taxon>Chordata</taxon>
        <taxon>Craniata</taxon>
        <taxon>Vertebrata</taxon>
        <taxon>Euteleostomi</taxon>
        <taxon>Actinopterygii</taxon>
        <taxon>Neopterygii</taxon>
        <taxon>Teleostei</taxon>
        <taxon>Ostariophysi</taxon>
        <taxon>Cypriniformes</taxon>
        <taxon>Cyprinidae</taxon>
        <taxon>Labeoninae</taxon>
        <taxon>Labeonini</taxon>
        <taxon>Cirrhinus</taxon>
    </lineage>
</organism>
<dbReference type="AlphaFoldDB" id="A0ABD0RFG3"/>